<feature type="compositionally biased region" description="Polar residues" evidence="1">
    <location>
        <begin position="1"/>
        <end position="17"/>
    </location>
</feature>
<dbReference type="AlphaFoldDB" id="A0A9D4M0Z9"/>
<accession>A0A9D4M0Z9</accession>
<keyword evidence="3" id="KW-1185">Reference proteome</keyword>
<organism evidence="2 3">
    <name type="scientific">Dreissena polymorpha</name>
    <name type="common">Zebra mussel</name>
    <name type="synonym">Mytilus polymorpha</name>
    <dbReference type="NCBI Taxonomy" id="45954"/>
    <lineage>
        <taxon>Eukaryota</taxon>
        <taxon>Metazoa</taxon>
        <taxon>Spiralia</taxon>
        <taxon>Lophotrochozoa</taxon>
        <taxon>Mollusca</taxon>
        <taxon>Bivalvia</taxon>
        <taxon>Autobranchia</taxon>
        <taxon>Heteroconchia</taxon>
        <taxon>Euheterodonta</taxon>
        <taxon>Imparidentia</taxon>
        <taxon>Neoheterodontei</taxon>
        <taxon>Myida</taxon>
        <taxon>Dreissenoidea</taxon>
        <taxon>Dreissenidae</taxon>
        <taxon>Dreissena</taxon>
    </lineage>
</organism>
<comment type="caution">
    <text evidence="2">The sequence shown here is derived from an EMBL/GenBank/DDBJ whole genome shotgun (WGS) entry which is preliminary data.</text>
</comment>
<evidence type="ECO:0000256" key="1">
    <source>
        <dbReference type="SAM" id="MobiDB-lite"/>
    </source>
</evidence>
<evidence type="ECO:0000313" key="3">
    <source>
        <dbReference type="Proteomes" id="UP000828390"/>
    </source>
</evidence>
<evidence type="ECO:0000313" key="2">
    <source>
        <dbReference type="EMBL" id="KAH3868268.1"/>
    </source>
</evidence>
<dbReference type="EMBL" id="JAIWYP010000002">
    <property type="protein sequence ID" value="KAH3868268.1"/>
    <property type="molecule type" value="Genomic_DNA"/>
</dbReference>
<gene>
    <name evidence="2" type="ORF">DPMN_031410</name>
</gene>
<feature type="region of interest" description="Disordered" evidence="1">
    <location>
        <begin position="1"/>
        <end position="25"/>
    </location>
</feature>
<reference evidence="2" key="2">
    <citation type="submission" date="2020-11" db="EMBL/GenBank/DDBJ databases">
        <authorList>
            <person name="McCartney M.A."/>
            <person name="Auch B."/>
            <person name="Kono T."/>
            <person name="Mallez S."/>
            <person name="Becker A."/>
            <person name="Gohl D.M."/>
            <person name="Silverstein K.A.T."/>
            <person name="Koren S."/>
            <person name="Bechman K.B."/>
            <person name="Herman A."/>
            <person name="Abrahante J.E."/>
            <person name="Garbe J."/>
        </authorList>
    </citation>
    <scope>NUCLEOTIDE SEQUENCE</scope>
    <source>
        <strain evidence="2">Duluth1</strain>
        <tissue evidence="2">Whole animal</tissue>
    </source>
</reference>
<sequence length="60" mass="7317">MRTSVTSKSQACQLQEQGQDEENPCSPFWIRRFRRHRFRMNHPTVYHVVEDRNQEDPTQK</sequence>
<proteinExistence type="predicted"/>
<dbReference type="Proteomes" id="UP000828390">
    <property type="component" value="Unassembled WGS sequence"/>
</dbReference>
<reference evidence="2" key="1">
    <citation type="journal article" date="2019" name="bioRxiv">
        <title>The Genome of the Zebra Mussel, Dreissena polymorpha: A Resource for Invasive Species Research.</title>
        <authorList>
            <person name="McCartney M.A."/>
            <person name="Auch B."/>
            <person name="Kono T."/>
            <person name="Mallez S."/>
            <person name="Zhang Y."/>
            <person name="Obille A."/>
            <person name="Becker A."/>
            <person name="Abrahante J.E."/>
            <person name="Garbe J."/>
            <person name="Badalamenti J.P."/>
            <person name="Herman A."/>
            <person name="Mangelson H."/>
            <person name="Liachko I."/>
            <person name="Sullivan S."/>
            <person name="Sone E.D."/>
            <person name="Koren S."/>
            <person name="Silverstein K.A.T."/>
            <person name="Beckman K.B."/>
            <person name="Gohl D.M."/>
        </authorList>
    </citation>
    <scope>NUCLEOTIDE SEQUENCE</scope>
    <source>
        <strain evidence="2">Duluth1</strain>
        <tissue evidence="2">Whole animal</tissue>
    </source>
</reference>
<name>A0A9D4M0Z9_DREPO</name>
<protein>
    <submittedName>
        <fullName evidence="2">Uncharacterized protein</fullName>
    </submittedName>
</protein>